<evidence type="ECO:0000256" key="3">
    <source>
        <dbReference type="ARBA" id="ARBA00022833"/>
    </source>
</evidence>
<dbReference type="Proteomes" id="UP000292052">
    <property type="component" value="Unassembled WGS sequence"/>
</dbReference>
<sequence>MCLSSVRNLKAKLGGVVRSTQEVDVRRDCCHVVELSNVLGIIHVIRGHKNPKLLLDKNEFVINHKFRDKTRWRCTAYYKTKCRCFLVTYGRVVNVFHTHNHNPSVEVCNYDNLFSQKVSFVYVIRGIKNPKLLLDNCEFVCNRKGKKKTWWRCTSYYKTKCKAILMTHGRVVEIINEHNHVPNREAYDLSNIFKHDVIIRRRDSMKWNSK</sequence>
<dbReference type="STRING" id="1661398.A0A482W3N1"/>
<comment type="caution">
    <text evidence="5">The sequence shown here is derived from an EMBL/GenBank/DDBJ whole genome shotgun (WGS) entry which is preliminary data.</text>
</comment>
<keyword evidence="1" id="KW-0479">Metal-binding</keyword>
<evidence type="ECO:0000313" key="5">
    <source>
        <dbReference type="EMBL" id="RZC39654.1"/>
    </source>
</evidence>
<evidence type="ECO:0000256" key="1">
    <source>
        <dbReference type="ARBA" id="ARBA00022723"/>
    </source>
</evidence>
<protein>
    <submittedName>
        <fullName evidence="5">FLYWCH domain containing protein</fullName>
    </submittedName>
</protein>
<dbReference type="Gene3D" id="2.20.25.240">
    <property type="match status" value="2"/>
</dbReference>
<organism evidence="5 6">
    <name type="scientific">Asbolus verrucosus</name>
    <name type="common">Desert ironclad beetle</name>
    <dbReference type="NCBI Taxonomy" id="1661398"/>
    <lineage>
        <taxon>Eukaryota</taxon>
        <taxon>Metazoa</taxon>
        <taxon>Ecdysozoa</taxon>
        <taxon>Arthropoda</taxon>
        <taxon>Hexapoda</taxon>
        <taxon>Insecta</taxon>
        <taxon>Pterygota</taxon>
        <taxon>Neoptera</taxon>
        <taxon>Endopterygota</taxon>
        <taxon>Coleoptera</taxon>
        <taxon>Polyphaga</taxon>
        <taxon>Cucujiformia</taxon>
        <taxon>Tenebrionidae</taxon>
        <taxon>Pimeliinae</taxon>
        <taxon>Asbolus</taxon>
    </lineage>
</organism>
<evidence type="ECO:0000256" key="2">
    <source>
        <dbReference type="ARBA" id="ARBA00022771"/>
    </source>
</evidence>
<proteinExistence type="predicted"/>
<keyword evidence="2" id="KW-0863">Zinc-finger</keyword>
<dbReference type="Pfam" id="PF04500">
    <property type="entry name" value="FLYWCH"/>
    <property type="match status" value="2"/>
</dbReference>
<keyword evidence="3" id="KW-0862">Zinc</keyword>
<dbReference type="AlphaFoldDB" id="A0A482W3N1"/>
<gene>
    <name evidence="5" type="ORF">BDFB_004861</name>
</gene>
<feature type="domain" description="FLYWCH-type" evidence="4">
    <location>
        <begin position="49"/>
        <end position="101"/>
    </location>
</feature>
<evidence type="ECO:0000313" key="6">
    <source>
        <dbReference type="Proteomes" id="UP000292052"/>
    </source>
</evidence>
<name>A0A482W3N1_ASBVE</name>
<feature type="domain" description="FLYWCH-type" evidence="4">
    <location>
        <begin position="128"/>
        <end position="180"/>
    </location>
</feature>
<dbReference type="GO" id="GO:0008270">
    <property type="term" value="F:zinc ion binding"/>
    <property type="evidence" value="ECO:0007669"/>
    <property type="project" value="UniProtKB-KW"/>
</dbReference>
<dbReference type="EMBL" id="QDEB01032317">
    <property type="protein sequence ID" value="RZC39654.1"/>
    <property type="molecule type" value="Genomic_DNA"/>
</dbReference>
<reference evidence="5 6" key="1">
    <citation type="submission" date="2017-03" db="EMBL/GenBank/DDBJ databases">
        <title>Genome of the blue death feigning beetle - Asbolus verrucosus.</title>
        <authorList>
            <person name="Rider S.D."/>
        </authorList>
    </citation>
    <scope>NUCLEOTIDE SEQUENCE [LARGE SCALE GENOMIC DNA]</scope>
    <source>
        <strain evidence="5">Butters</strain>
        <tissue evidence="5">Head and leg muscle</tissue>
    </source>
</reference>
<accession>A0A482W3N1</accession>
<evidence type="ECO:0000259" key="4">
    <source>
        <dbReference type="Pfam" id="PF04500"/>
    </source>
</evidence>
<dbReference type="OrthoDB" id="6772866at2759"/>
<keyword evidence="6" id="KW-1185">Reference proteome</keyword>
<dbReference type="InterPro" id="IPR007588">
    <property type="entry name" value="Znf_FLYWCH"/>
</dbReference>